<dbReference type="EMBL" id="CP001707">
    <property type="protein sequence ID" value="ACV26137.1"/>
    <property type="molecule type" value="Genomic_DNA"/>
</dbReference>
<dbReference type="eggNOG" id="COG2133">
    <property type="taxonomic scope" value="Bacteria"/>
</dbReference>
<reference evidence="3 4" key="1">
    <citation type="journal article" date="2009" name="Stand. Genomic Sci.">
        <title>Complete genome sequence of Kangiella koreensis type strain (SW-125).</title>
        <authorList>
            <person name="Han C."/>
            <person name="Sikorski J."/>
            <person name="Lapidus A."/>
            <person name="Nolan M."/>
            <person name="Glavina Del Rio T."/>
            <person name="Tice H."/>
            <person name="Cheng J.F."/>
            <person name="Lucas S."/>
            <person name="Chen F."/>
            <person name="Copeland A."/>
            <person name="Ivanova N."/>
            <person name="Mavromatis K."/>
            <person name="Ovchinnikova G."/>
            <person name="Pati A."/>
            <person name="Bruce D."/>
            <person name="Goodwin L."/>
            <person name="Pitluck S."/>
            <person name="Chen A."/>
            <person name="Palaniappan K."/>
            <person name="Land M."/>
            <person name="Hauser L."/>
            <person name="Chang Y.J."/>
            <person name="Jeffries C.D."/>
            <person name="Chain P."/>
            <person name="Saunders E."/>
            <person name="Brettin T."/>
            <person name="Goker M."/>
            <person name="Tindall B.J."/>
            <person name="Bristow J."/>
            <person name="Eisen J.A."/>
            <person name="Markowitz V."/>
            <person name="Hugenholtz P."/>
            <person name="Kyrpides N.C."/>
            <person name="Klenk H.P."/>
            <person name="Detter J.C."/>
        </authorList>
    </citation>
    <scope>NUCLEOTIDE SEQUENCE [LARGE SCALE GENOMIC DNA]</scope>
    <source>
        <strain evidence="4">DSM 16069 / KCTC 12182 / SW-125</strain>
    </source>
</reference>
<evidence type="ECO:0000313" key="3">
    <source>
        <dbReference type="EMBL" id="ACV26137.1"/>
    </source>
</evidence>
<dbReference type="Pfam" id="PF07995">
    <property type="entry name" value="GSDH"/>
    <property type="match status" value="1"/>
</dbReference>
<dbReference type="STRING" id="523791.Kkor_0717"/>
<dbReference type="PANTHER" id="PTHR33546">
    <property type="entry name" value="LARGE, MULTIFUNCTIONAL SECRETED PROTEIN-RELATED"/>
    <property type="match status" value="1"/>
</dbReference>
<dbReference type="KEGG" id="kko:Kkor_0717"/>
<organism evidence="3 4">
    <name type="scientific">Kangiella koreensis (strain DSM 16069 / JCM 12317 / KCTC 12182 / SW-125)</name>
    <dbReference type="NCBI Taxonomy" id="523791"/>
    <lineage>
        <taxon>Bacteria</taxon>
        <taxon>Pseudomonadati</taxon>
        <taxon>Pseudomonadota</taxon>
        <taxon>Gammaproteobacteria</taxon>
        <taxon>Kangiellales</taxon>
        <taxon>Kangiellaceae</taxon>
        <taxon>Kangiella</taxon>
    </lineage>
</organism>
<evidence type="ECO:0000256" key="1">
    <source>
        <dbReference type="SAM" id="SignalP"/>
    </source>
</evidence>
<dbReference type="InterPro" id="IPR011041">
    <property type="entry name" value="Quinoprot_gluc/sorb_DH_b-prop"/>
</dbReference>
<accession>C7RA18</accession>
<dbReference type="OrthoDB" id="9770043at2"/>
<feature type="domain" description="Glucose/Sorbosone dehydrogenase" evidence="2">
    <location>
        <begin position="113"/>
        <end position="288"/>
    </location>
</feature>
<name>C7RA18_KANKD</name>
<keyword evidence="1" id="KW-0732">Signal</keyword>
<dbReference type="HOGENOM" id="CLU_024435_3_1_6"/>
<dbReference type="InParanoid" id="C7RA18"/>
<sequence length="364" mass="41195">MTKFIPALSSIVMLSLSVLSTEAAEVPEGFKIELFAENVDGARQMALSDTGIVYTGSRKPGKVHAMIDKDNDFKVDEVVLVADGLYMPSGVAYKDGDLYVAEVDKILRFKDIDKNYNKKPEPEVVFDQLPDESHHGWKYIKFGPDGHLYIPIGVPCNICNEKDERFGTIGRLNIETKEFELIATGVRNSVGFDWHPETKELWFTDNGRDWMGDDLPPCELNRVTEKGQFFGFPYVHGNDVIDPEFGDELGEREYRKPEWEYQAHVAPLGMMFYTGDMFPSEYKNTPLVTLHGSWNRSTKVGYKVVNMPLEANRVLSEDDFVTGWLKGDEVLGRPNDIIMLTDGSILVSDDGFSKVYRVSYQKGK</sequence>
<dbReference type="InterPro" id="IPR011042">
    <property type="entry name" value="6-blade_b-propeller_TolB-like"/>
</dbReference>
<evidence type="ECO:0000313" key="4">
    <source>
        <dbReference type="Proteomes" id="UP000001231"/>
    </source>
</evidence>
<gene>
    <name evidence="3" type="ordered locus">Kkor_0717</name>
</gene>
<proteinExistence type="predicted"/>
<dbReference type="Gene3D" id="2.120.10.30">
    <property type="entry name" value="TolB, C-terminal domain"/>
    <property type="match status" value="1"/>
</dbReference>
<dbReference type="RefSeq" id="WP_012800651.1">
    <property type="nucleotide sequence ID" value="NC_013166.1"/>
</dbReference>
<evidence type="ECO:0000259" key="2">
    <source>
        <dbReference type="Pfam" id="PF07995"/>
    </source>
</evidence>
<dbReference type="SUPFAM" id="SSF50952">
    <property type="entry name" value="Soluble quinoprotein glucose dehydrogenase"/>
    <property type="match status" value="1"/>
</dbReference>
<dbReference type="PANTHER" id="PTHR33546:SF1">
    <property type="entry name" value="LARGE, MULTIFUNCTIONAL SECRETED PROTEIN"/>
    <property type="match status" value="1"/>
</dbReference>
<dbReference type="InterPro" id="IPR012938">
    <property type="entry name" value="Glc/Sorbosone_DH"/>
</dbReference>
<protein>
    <submittedName>
        <fullName evidence="3">NHL repeat containing protein</fullName>
    </submittedName>
</protein>
<dbReference type="AlphaFoldDB" id="C7RA18"/>
<keyword evidence="4" id="KW-1185">Reference proteome</keyword>
<dbReference type="Proteomes" id="UP000001231">
    <property type="component" value="Chromosome"/>
</dbReference>
<feature type="chain" id="PRO_5002983668" evidence="1">
    <location>
        <begin position="24"/>
        <end position="364"/>
    </location>
</feature>
<feature type="signal peptide" evidence="1">
    <location>
        <begin position="1"/>
        <end position="23"/>
    </location>
</feature>